<organism evidence="3 4">
    <name type="scientific">Oxynema aestuarii AP17</name>
    <dbReference type="NCBI Taxonomy" id="2064643"/>
    <lineage>
        <taxon>Bacteria</taxon>
        <taxon>Bacillati</taxon>
        <taxon>Cyanobacteriota</taxon>
        <taxon>Cyanophyceae</taxon>
        <taxon>Oscillatoriophycideae</taxon>
        <taxon>Oscillatoriales</taxon>
        <taxon>Oscillatoriaceae</taxon>
        <taxon>Oxynema</taxon>
        <taxon>Oxynema aestuarii</taxon>
    </lineage>
</organism>
<gene>
    <name evidence="3" type="ORF">HCG48_24805</name>
</gene>
<dbReference type="RefSeq" id="WP_168571568.1">
    <property type="nucleotide sequence ID" value="NZ_CP051167.1"/>
</dbReference>
<name>A0A6H1U3H7_9CYAN</name>
<keyword evidence="2" id="KW-0472">Membrane</keyword>
<keyword evidence="4" id="KW-1185">Reference proteome</keyword>
<evidence type="ECO:0000256" key="2">
    <source>
        <dbReference type="SAM" id="Phobius"/>
    </source>
</evidence>
<evidence type="ECO:0000313" key="4">
    <source>
        <dbReference type="Proteomes" id="UP000500857"/>
    </source>
</evidence>
<dbReference type="KEGG" id="oxy:HCG48_24805"/>
<keyword evidence="2" id="KW-0812">Transmembrane</keyword>
<dbReference type="Proteomes" id="UP000500857">
    <property type="component" value="Chromosome"/>
</dbReference>
<proteinExistence type="predicted"/>
<protein>
    <submittedName>
        <fullName evidence="3">Uncharacterized protein</fullName>
    </submittedName>
</protein>
<sequence>MQPSPTDRQNRAKTPTISMGWLAKLVALLALVNFLLGLFNLTYIPLRDFYIKHVPDLVIFYDPMKGIEPHRDTQTYLKTVDLLTEELTGDRSDSGSDKIELLFASLRQQTVKLIEENPFAVPSRLPSFAKIQREIEDRMNVDSAKVAFAQFWTRQHFNQAGSLQELQFFDRRIRPLMDANYFRNVDVYGQFIDEFWRVDIFFMAFFAVEFFTRTFFRYRRETDLKWFDAVLRRWYDIFLFVPFWRWLRVIPVLVRLQQTQLVDFRRALVQMTREPGAQLADRLAKFAMVRWIDQMQSAVATGELARALLSPQPYIAVNEVNEIQAIGDRLLELTIYKVLPRVQPEIEELLHYSIESALKDSDFYQTLQNIPGIGTLPEDTIETLANNLADTTIKVLANSYSDLEGRAIFETLSKQFGASLREELRAKATRAELESLLQDLLEELKLNYVVKSTETSPEAILDEVEQMDRMAENSSLPGAMTTPSTRRSRDRPSNSDDLDL</sequence>
<dbReference type="AlphaFoldDB" id="A0A6H1U3H7"/>
<accession>A0A6H1U3H7</accession>
<feature type="transmembrane region" description="Helical" evidence="2">
    <location>
        <begin position="21"/>
        <end position="44"/>
    </location>
</feature>
<evidence type="ECO:0000256" key="1">
    <source>
        <dbReference type="SAM" id="MobiDB-lite"/>
    </source>
</evidence>
<dbReference type="EMBL" id="CP051167">
    <property type="protein sequence ID" value="QIZ73422.1"/>
    <property type="molecule type" value="Genomic_DNA"/>
</dbReference>
<reference evidence="3 4" key="1">
    <citation type="submission" date="2020-04" db="EMBL/GenBank/DDBJ databases">
        <authorList>
            <person name="Basu S."/>
            <person name="Maruthanayagam V."/>
            <person name="Chakraborty S."/>
            <person name="Pramanik A."/>
            <person name="Mukherjee J."/>
            <person name="Brink B."/>
        </authorList>
    </citation>
    <scope>NUCLEOTIDE SEQUENCE [LARGE SCALE GENOMIC DNA]</scope>
    <source>
        <strain evidence="3 4">AP17</strain>
    </source>
</reference>
<keyword evidence="2" id="KW-1133">Transmembrane helix</keyword>
<evidence type="ECO:0000313" key="3">
    <source>
        <dbReference type="EMBL" id="QIZ73422.1"/>
    </source>
</evidence>
<feature type="region of interest" description="Disordered" evidence="1">
    <location>
        <begin position="467"/>
        <end position="500"/>
    </location>
</feature>